<feature type="transmembrane region" description="Helical" evidence="1">
    <location>
        <begin position="338"/>
        <end position="361"/>
    </location>
</feature>
<feature type="domain" description="Fungal lipase-type" evidence="2">
    <location>
        <begin position="77"/>
        <end position="205"/>
    </location>
</feature>
<feature type="transmembrane region" description="Helical" evidence="1">
    <location>
        <begin position="297"/>
        <end position="317"/>
    </location>
</feature>
<dbReference type="InterPro" id="IPR002921">
    <property type="entry name" value="Fungal_lipase-type"/>
</dbReference>
<organism evidence="3 4">
    <name type="scientific">Gallaecimonas pentaromativorans</name>
    <dbReference type="NCBI Taxonomy" id="584787"/>
    <lineage>
        <taxon>Bacteria</taxon>
        <taxon>Pseudomonadati</taxon>
        <taxon>Pseudomonadota</taxon>
        <taxon>Gammaproteobacteria</taxon>
        <taxon>Enterobacterales</taxon>
        <taxon>Gallaecimonadaceae</taxon>
        <taxon>Gallaecimonas</taxon>
    </lineage>
</organism>
<keyword evidence="4" id="KW-1185">Reference proteome</keyword>
<dbReference type="SUPFAM" id="SSF53474">
    <property type="entry name" value="alpha/beta-Hydrolases"/>
    <property type="match status" value="1"/>
</dbReference>
<accession>A0A3N1NRQ1</accession>
<keyword evidence="1" id="KW-0472">Membrane</keyword>
<dbReference type="InterPro" id="IPR029058">
    <property type="entry name" value="AB_hydrolase_fold"/>
</dbReference>
<dbReference type="CDD" id="cd00519">
    <property type="entry name" value="Lipase_3"/>
    <property type="match status" value="1"/>
</dbReference>
<protein>
    <submittedName>
        <fullName evidence="3">Lipase (Class 3)</fullName>
    </submittedName>
</protein>
<sequence length="384" mass="41093">MSFISPKVASQLALLTYSAENRSANGRYNFAPSADIRRIFDLESEALTGKSGFALFRKTLGFSLVGKGKAEFEGDHVIAMRGTNMKNVVDALTDANFGMASADNGSAAHFGFVRTFDSIKPGLKAYLDANPGRGAVHCVGHSLGGALATLAADWVAINYGRPAYLYTFGCPRVGQAGFARSATANIDRIYRCTHGADVVPKVPLWPFQHIPAGGTEYRLDGSQGFSMAAHSMGYDGSPGYVNTASKGGWDELHQNSERFMNTPVRLDFDKRLNASFTSYWADKIGAALITLLKDAGYYAAVAAQMALATSFTVYDILAQTIEKIAQAGTKLAAQAKGLIGHMLVFAGKVAGVVINLTAAFIRGVFDLMLKALGRMVRNSLKLLD</sequence>
<dbReference type="STRING" id="584787.GCA_001247655_01312"/>
<dbReference type="Pfam" id="PF01764">
    <property type="entry name" value="Lipase_3"/>
    <property type="match status" value="1"/>
</dbReference>
<dbReference type="GO" id="GO:0006629">
    <property type="term" value="P:lipid metabolic process"/>
    <property type="evidence" value="ECO:0007669"/>
    <property type="project" value="InterPro"/>
</dbReference>
<proteinExistence type="predicted"/>
<dbReference type="Gene3D" id="3.40.50.1820">
    <property type="entry name" value="alpha/beta hydrolase"/>
    <property type="match status" value="1"/>
</dbReference>
<dbReference type="Proteomes" id="UP000268033">
    <property type="component" value="Unassembled WGS sequence"/>
</dbReference>
<evidence type="ECO:0000256" key="1">
    <source>
        <dbReference type="SAM" id="Phobius"/>
    </source>
</evidence>
<dbReference type="PANTHER" id="PTHR45856:SF24">
    <property type="entry name" value="FUNGAL LIPASE-LIKE DOMAIN-CONTAINING PROTEIN"/>
    <property type="match status" value="1"/>
</dbReference>
<keyword evidence="1" id="KW-1133">Transmembrane helix</keyword>
<dbReference type="InterPro" id="IPR051218">
    <property type="entry name" value="Sec_MonoDiacylglyc_Lipase"/>
</dbReference>
<comment type="caution">
    <text evidence="3">The sequence shown here is derived from an EMBL/GenBank/DDBJ whole genome shotgun (WGS) entry which is preliminary data.</text>
</comment>
<evidence type="ECO:0000313" key="4">
    <source>
        <dbReference type="Proteomes" id="UP000268033"/>
    </source>
</evidence>
<dbReference type="AlphaFoldDB" id="A0A3N1NRQ1"/>
<dbReference type="RefSeq" id="WP_123422675.1">
    <property type="nucleotide sequence ID" value="NZ_JBLXAC010000029.1"/>
</dbReference>
<name>A0A3N1NRQ1_9GAMM</name>
<gene>
    <name evidence="3" type="ORF">EDC28_1148</name>
</gene>
<reference evidence="3 4" key="1">
    <citation type="submission" date="2018-11" db="EMBL/GenBank/DDBJ databases">
        <title>Genomic Encyclopedia of Type Strains, Phase IV (KMG-IV): sequencing the most valuable type-strain genomes for metagenomic binning, comparative biology and taxonomic classification.</title>
        <authorList>
            <person name="Goeker M."/>
        </authorList>
    </citation>
    <scope>NUCLEOTIDE SEQUENCE [LARGE SCALE GENOMIC DNA]</scope>
    <source>
        <strain evidence="3 4">DSM 21945</strain>
    </source>
</reference>
<keyword evidence="1" id="KW-0812">Transmembrane</keyword>
<evidence type="ECO:0000259" key="2">
    <source>
        <dbReference type="Pfam" id="PF01764"/>
    </source>
</evidence>
<dbReference type="EMBL" id="RJUL01000014">
    <property type="protein sequence ID" value="ROQ18855.1"/>
    <property type="molecule type" value="Genomic_DNA"/>
</dbReference>
<evidence type="ECO:0000313" key="3">
    <source>
        <dbReference type="EMBL" id="ROQ18855.1"/>
    </source>
</evidence>
<dbReference type="PANTHER" id="PTHR45856">
    <property type="entry name" value="ALPHA/BETA-HYDROLASES SUPERFAMILY PROTEIN"/>
    <property type="match status" value="1"/>
</dbReference>